<feature type="compositionally biased region" description="Polar residues" evidence="1">
    <location>
        <begin position="170"/>
        <end position="182"/>
    </location>
</feature>
<feature type="compositionally biased region" description="Polar residues" evidence="1">
    <location>
        <begin position="122"/>
        <end position="137"/>
    </location>
</feature>
<dbReference type="Proteomes" id="UP000799440">
    <property type="component" value="Unassembled WGS sequence"/>
</dbReference>
<organism evidence="2 3">
    <name type="scientific">Sporormia fimetaria CBS 119925</name>
    <dbReference type="NCBI Taxonomy" id="1340428"/>
    <lineage>
        <taxon>Eukaryota</taxon>
        <taxon>Fungi</taxon>
        <taxon>Dikarya</taxon>
        <taxon>Ascomycota</taxon>
        <taxon>Pezizomycotina</taxon>
        <taxon>Dothideomycetes</taxon>
        <taxon>Pleosporomycetidae</taxon>
        <taxon>Pleosporales</taxon>
        <taxon>Sporormiaceae</taxon>
        <taxon>Sporormia</taxon>
    </lineage>
</organism>
<reference evidence="2" key="1">
    <citation type="journal article" date="2020" name="Stud. Mycol.">
        <title>101 Dothideomycetes genomes: a test case for predicting lifestyles and emergence of pathogens.</title>
        <authorList>
            <person name="Haridas S."/>
            <person name="Albert R."/>
            <person name="Binder M."/>
            <person name="Bloem J."/>
            <person name="Labutti K."/>
            <person name="Salamov A."/>
            <person name="Andreopoulos B."/>
            <person name="Baker S."/>
            <person name="Barry K."/>
            <person name="Bills G."/>
            <person name="Bluhm B."/>
            <person name="Cannon C."/>
            <person name="Castanera R."/>
            <person name="Culley D."/>
            <person name="Daum C."/>
            <person name="Ezra D."/>
            <person name="Gonzalez J."/>
            <person name="Henrissat B."/>
            <person name="Kuo A."/>
            <person name="Liang C."/>
            <person name="Lipzen A."/>
            <person name="Lutzoni F."/>
            <person name="Magnuson J."/>
            <person name="Mondo S."/>
            <person name="Nolan M."/>
            <person name="Ohm R."/>
            <person name="Pangilinan J."/>
            <person name="Park H.-J."/>
            <person name="Ramirez L."/>
            <person name="Alfaro M."/>
            <person name="Sun H."/>
            <person name="Tritt A."/>
            <person name="Yoshinaga Y."/>
            <person name="Zwiers L.-H."/>
            <person name="Turgeon B."/>
            <person name="Goodwin S."/>
            <person name="Spatafora J."/>
            <person name="Crous P."/>
            <person name="Grigoriev I."/>
        </authorList>
    </citation>
    <scope>NUCLEOTIDE SEQUENCE</scope>
    <source>
        <strain evidence="2">CBS 119925</strain>
    </source>
</reference>
<accession>A0A6A6VL57</accession>
<evidence type="ECO:0000313" key="2">
    <source>
        <dbReference type="EMBL" id="KAF2750454.1"/>
    </source>
</evidence>
<dbReference type="OrthoDB" id="3753493at2759"/>
<feature type="compositionally biased region" description="Polar residues" evidence="1">
    <location>
        <begin position="59"/>
        <end position="82"/>
    </location>
</feature>
<evidence type="ECO:0000256" key="1">
    <source>
        <dbReference type="SAM" id="MobiDB-lite"/>
    </source>
</evidence>
<dbReference type="EMBL" id="MU006564">
    <property type="protein sequence ID" value="KAF2750454.1"/>
    <property type="molecule type" value="Genomic_DNA"/>
</dbReference>
<gene>
    <name evidence="2" type="ORF">M011DRAFT_465205</name>
</gene>
<feature type="region of interest" description="Disordered" evidence="1">
    <location>
        <begin position="1"/>
        <end position="214"/>
    </location>
</feature>
<feature type="compositionally biased region" description="Basic and acidic residues" evidence="1">
    <location>
        <begin position="156"/>
        <end position="169"/>
    </location>
</feature>
<proteinExistence type="predicted"/>
<feature type="compositionally biased region" description="Basic and acidic residues" evidence="1">
    <location>
        <begin position="83"/>
        <end position="97"/>
    </location>
</feature>
<dbReference type="AlphaFoldDB" id="A0A6A6VL57"/>
<feature type="compositionally biased region" description="Acidic residues" evidence="1">
    <location>
        <begin position="191"/>
        <end position="213"/>
    </location>
</feature>
<protein>
    <submittedName>
        <fullName evidence="2">Uncharacterized protein</fullName>
    </submittedName>
</protein>
<evidence type="ECO:0000313" key="3">
    <source>
        <dbReference type="Proteomes" id="UP000799440"/>
    </source>
</evidence>
<name>A0A6A6VL57_9PLEO</name>
<keyword evidence="3" id="KW-1185">Reference proteome</keyword>
<sequence length="361" mass="40935">MARLAQVHPDRSLSFNNFRAPTPNMDSDSDDDASTQSTTPTAPPAQPRAQISGLASGGRPSNENQHQVGRTSTNTVQLSSGEPRQKPRDTRKRESISARHRRRTIFGSSFQELEPTEPGKESTPTKQYRPRQSSLFDTTEYFDAEEGESILTPTRPVEKEANDLTDDRQQQMTHRQGQPSNVSKKRRDADSEGESDLSDDSDEDDFEPAEEDDLVVRDIPRSVFMETSRGPIKVRPAFLPCTPVNEPTTKRIKRAARDLCLYDESQEIFGKLHDRLKKMLDMEARKARRDGRPVASIADLAGKLLAWLEEIEEGRIRTGENPKYVEHELDWAEWIQEAAKARVLHVKTGKCQCKSEFNKKF</sequence>